<proteinExistence type="predicted"/>
<comment type="caution">
    <text evidence="3">The sequence shown here is derived from an EMBL/GenBank/DDBJ whole genome shotgun (WGS) entry which is preliminary data.</text>
</comment>
<name>A0A850P8H6_9PROT</name>
<dbReference type="Proteomes" id="UP000585665">
    <property type="component" value="Unassembled WGS sequence"/>
</dbReference>
<dbReference type="AlphaFoldDB" id="A0A850P8H6"/>
<evidence type="ECO:0000313" key="3">
    <source>
        <dbReference type="EMBL" id="NVN40274.1"/>
    </source>
</evidence>
<reference evidence="3 4" key="1">
    <citation type="submission" date="2020-06" db="EMBL/GenBank/DDBJ databases">
        <title>Description of novel acetic acid bacteria.</title>
        <authorList>
            <person name="Sombolestani A."/>
        </authorList>
    </citation>
    <scope>NUCLEOTIDE SEQUENCE [LARGE SCALE GENOMIC DNA]</scope>
    <source>
        <strain evidence="3 4">LMG 27010</strain>
    </source>
</reference>
<evidence type="ECO:0000256" key="1">
    <source>
        <dbReference type="SAM" id="MobiDB-lite"/>
    </source>
</evidence>
<dbReference type="Pfam" id="PF11160">
    <property type="entry name" value="Hva1_TUDOR"/>
    <property type="match status" value="1"/>
</dbReference>
<feature type="region of interest" description="Disordered" evidence="1">
    <location>
        <begin position="35"/>
        <end position="73"/>
    </location>
</feature>
<feature type="domain" description="Hypervirulence associated protein TUDOR" evidence="2">
    <location>
        <begin position="8"/>
        <end position="65"/>
    </location>
</feature>
<protein>
    <submittedName>
        <fullName evidence="3">DUF2945 domain-containing protein</fullName>
    </submittedName>
</protein>
<evidence type="ECO:0000259" key="2">
    <source>
        <dbReference type="Pfam" id="PF11160"/>
    </source>
</evidence>
<evidence type="ECO:0000313" key="4">
    <source>
        <dbReference type="Proteomes" id="UP000585665"/>
    </source>
</evidence>
<dbReference type="Gene3D" id="2.30.30.1060">
    <property type="match status" value="1"/>
</dbReference>
<feature type="compositionally biased region" description="Basic residues" evidence="1">
    <location>
        <begin position="57"/>
        <end position="73"/>
    </location>
</feature>
<dbReference type="EMBL" id="JABXXR010000034">
    <property type="protein sequence ID" value="NVN40274.1"/>
    <property type="molecule type" value="Genomic_DNA"/>
</dbReference>
<organism evidence="3 4">
    <name type="scientific">Ameyamaea chiangmaiensis</name>
    <dbReference type="NCBI Taxonomy" id="442969"/>
    <lineage>
        <taxon>Bacteria</taxon>
        <taxon>Pseudomonadati</taxon>
        <taxon>Pseudomonadota</taxon>
        <taxon>Alphaproteobacteria</taxon>
        <taxon>Acetobacterales</taxon>
        <taxon>Acetobacteraceae</taxon>
        <taxon>Ameyamaea</taxon>
    </lineage>
</organism>
<accession>A0A850P8H6</accession>
<dbReference type="RefSeq" id="WP_176613244.1">
    <property type="nucleotide sequence ID" value="NZ_JABXXR010000034.1"/>
</dbReference>
<sequence>MARTLKTGDAVIWKSPGGDAKGHVVKTITSPTTIKRHKVAASPDNPEVIVETESGKRAAHKPNALRRSSPKKP</sequence>
<gene>
    <name evidence="3" type="ORF">HUK82_06795</name>
</gene>
<dbReference type="InterPro" id="IPR021331">
    <property type="entry name" value="Hva1_TUDOR"/>
</dbReference>
<keyword evidence="4" id="KW-1185">Reference proteome</keyword>